<evidence type="ECO:0000256" key="1">
    <source>
        <dbReference type="SAM" id="Coils"/>
    </source>
</evidence>
<protein>
    <recommendedName>
        <fullName evidence="3">PI3K/PI4K catalytic domain-containing protein</fullName>
    </recommendedName>
</protein>
<feature type="compositionally biased region" description="Basic and acidic residues" evidence="2">
    <location>
        <begin position="1"/>
        <end position="14"/>
    </location>
</feature>
<dbReference type="GO" id="GO:0031929">
    <property type="term" value="P:TOR signaling"/>
    <property type="evidence" value="ECO:0007669"/>
    <property type="project" value="TreeGrafter"/>
</dbReference>
<comment type="caution">
    <text evidence="4">The sequence shown here is derived from an EMBL/GenBank/DDBJ whole genome shotgun (WGS) entry which is preliminary data.</text>
</comment>
<dbReference type="SUPFAM" id="SSF56112">
    <property type="entry name" value="Protein kinase-like (PK-like)"/>
    <property type="match status" value="1"/>
</dbReference>
<dbReference type="PANTHER" id="PTHR11139">
    <property type="entry name" value="ATAXIA TELANGIECTASIA MUTATED ATM -RELATED"/>
    <property type="match status" value="1"/>
</dbReference>
<evidence type="ECO:0000313" key="4">
    <source>
        <dbReference type="EMBL" id="GMT00384.1"/>
    </source>
</evidence>
<accession>A0AAV5U2H2</accession>
<proteinExistence type="predicted"/>
<reference evidence="4" key="1">
    <citation type="submission" date="2023-10" db="EMBL/GenBank/DDBJ databases">
        <title>Genome assembly of Pristionchus species.</title>
        <authorList>
            <person name="Yoshida K."/>
            <person name="Sommer R.J."/>
        </authorList>
    </citation>
    <scope>NUCLEOTIDE SEQUENCE</scope>
    <source>
        <strain evidence="4">RS0144</strain>
    </source>
</reference>
<feature type="domain" description="PI3K/PI4K catalytic" evidence="3">
    <location>
        <begin position="1729"/>
        <end position="2075"/>
    </location>
</feature>
<dbReference type="GO" id="GO:0016242">
    <property type="term" value="P:negative regulation of macroautophagy"/>
    <property type="evidence" value="ECO:0007669"/>
    <property type="project" value="TreeGrafter"/>
</dbReference>
<feature type="compositionally biased region" description="Basic and acidic residues" evidence="2">
    <location>
        <begin position="722"/>
        <end position="732"/>
    </location>
</feature>
<dbReference type="InterPro" id="IPR036940">
    <property type="entry name" value="PI3/4_kinase_cat_sf"/>
</dbReference>
<dbReference type="Gene3D" id="3.30.1010.10">
    <property type="entry name" value="Phosphatidylinositol 3-kinase Catalytic Subunit, Chain A, domain 4"/>
    <property type="match status" value="1"/>
</dbReference>
<feature type="coiled-coil region" evidence="1">
    <location>
        <begin position="241"/>
        <end position="272"/>
    </location>
</feature>
<organism evidence="4 5">
    <name type="scientific">Pristionchus entomophagus</name>
    <dbReference type="NCBI Taxonomy" id="358040"/>
    <lineage>
        <taxon>Eukaryota</taxon>
        <taxon>Metazoa</taxon>
        <taxon>Ecdysozoa</taxon>
        <taxon>Nematoda</taxon>
        <taxon>Chromadorea</taxon>
        <taxon>Rhabditida</taxon>
        <taxon>Rhabditina</taxon>
        <taxon>Diplogasteromorpha</taxon>
        <taxon>Diplogasteroidea</taxon>
        <taxon>Neodiplogasteridae</taxon>
        <taxon>Pristionchus</taxon>
    </lineage>
</organism>
<name>A0AAV5U2H2_9BILA</name>
<dbReference type="GO" id="GO:0005737">
    <property type="term" value="C:cytoplasm"/>
    <property type="evidence" value="ECO:0007669"/>
    <property type="project" value="TreeGrafter"/>
</dbReference>
<feature type="region of interest" description="Disordered" evidence="2">
    <location>
        <begin position="719"/>
        <end position="738"/>
    </location>
</feature>
<dbReference type="GO" id="GO:0005634">
    <property type="term" value="C:nucleus"/>
    <property type="evidence" value="ECO:0007669"/>
    <property type="project" value="TreeGrafter"/>
</dbReference>
<dbReference type="GO" id="GO:0031932">
    <property type="term" value="C:TORC2 complex"/>
    <property type="evidence" value="ECO:0007669"/>
    <property type="project" value="TreeGrafter"/>
</dbReference>
<evidence type="ECO:0000256" key="2">
    <source>
        <dbReference type="SAM" id="MobiDB-lite"/>
    </source>
</evidence>
<dbReference type="PROSITE" id="PS50290">
    <property type="entry name" value="PI3_4_KINASE_3"/>
    <property type="match status" value="1"/>
</dbReference>
<dbReference type="GO" id="GO:0000184">
    <property type="term" value="P:nuclear-transcribed mRNA catabolic process, nonsense-mediated decay"/>
    <property type="evidence" value="ECO:0007669"/>
    <property type="project" value="InterPro"/>
</dbReference>
<dbReference type="Gene3D" id="1.10.1070.11">
    <property type="entry name" value="Phosphatidylinositol 3-/4-kinase, catalytic domain"/>
    <property type="match status" value="1"/>
</dbReference>
<dbReference type="Pfam" id="PF15785">
    <property type="entry name" value="SMG1"/>
    <property type="match status" value="2"/>
</dbReference>
<dbReference type="PANTHER" id="PTHR11139:SF119">
    <property type="entry name" value="SERINE_THREONINE-PROTEIN KINASE SMG1"/>
    <property type="match status" value="1"/>
</dbReference>
<evidence type="ECO:0000259" key="3">
    <source>
        <dbReference type="PROSITE" id="PS50290"/>
    </source>
</evidence>
<dbReference type="InterPro" id="IPR031559">
    <property type="entry name" value="SMG1"/>
</dbReference>
<gene>
    <name evidence="4" type="ORF">PENTCL1PPCAC_22558</name>
</gene>
<sequence length="2262" mass="255502">MTDRSALRPVKDRQNMNNSTSGEVRALLRQIKHHDDRDGGKKDTAQTINELRRLLNNCGTFEELEVDWSDIANPLRSMICHNAMYPEIRKASSSALAALGILSLGYFDRYIELVSECWKDVPSRKEERRILIVQALINTLNSVYEKQCFFPTTTLEKLCGATMNMLDSNNSVMVLTPAMELMLLVSTIVPRHLFIKKYFQDTVDVAIGWLVEEGQDGLTSGKLERTKEILLSFVPLWSEKMDLLLNLAKQFMEDMQRLIEEAKKEIDTDSITRIKAIAGTLLLLIKICGEVGTPAAALVVKDVSQEVSTLLNDRSMLVYLSSERIASIYGIYMEILTTCTQFQTDETKMEMINRFIDLAKLNMGSSHILLGLLAYLTKLGSEHRESLSIPMCSILFGPSSIISSIDFSRLLPIQLSSLCSLFKTLLNPSILSVLQYAYSAVVVMLKDSLRRLLSSDIQSERERTNDEMRVTTVIYALKPILILKNSLIVMLGLSPSLLDLVLLDTQLVDARLQSIHSSLHYTLLHAAYEHCKAHDNYARTSEWLSGNSSTVLGESLSSHNLERIVQAITALLTSEKLMLRESRVLLTEWMIDVSPSLILALRSPIAIPHMRNLLNSLQEAVRLAPQTTSRLREFMTAMESKLDNDKTGSINAALVRYSIESSHSEERSIALWNHLSTDDLVESYWTSTLFHECVPLDELTSHQFERIMNFLLKRIPPIESANPEKDDEKEKWLMPPSSSSHDIPNYWRLLLMGTAAYAIEARMTTHLGKPRDTLNALHTEMTRVFKQSIGRKSEDSDDSSLSPHEEWFRVRCLLQFIEILDRLIYRTHTGSMQPLAHFTPSQSARHWFKTNESVCTEWFNRLYPSAMGVAYHAAAYSQVVRFGHSALTELDKKYAGKVEDPPRIVLVVLCWMMRALIEKGEEHAINGLKEWARTSFSNQLIEWDWMDCAAMAASARFELAMDGCGVEMMKGEVQEDVRDLMQEIILVCSVKLRRIDQDFNGSLVNSDDMNRCLQLTSFSRVEEVKETGDSPWNLNKGLQRTEVWLMSTIKKSELTEVRDRLGVEATTVLVMDDDGVLTGRYSALCSIARDVGMKMEKNLQAMDNPYSFIRSVSSRSIPPVEGFSLCRQREGWASRLGVGREDRLKGIYSLTKMACKLENVKVVEELKKGVGVNNDLLLQLEYSELKCRQVEGREGIPPRQSFMVNEMAPLLMQAYHVYSDMNMNDTMSSNGSSPDASVWANSIARTTLRMARMMRDGEKFPSDGMSKLHFVLESRGEETGLDDKGVIFHLSTTLDPRIAKARYELGMHTLNMMEHDTNPTTIMAILEKGQLGPVQSTLILEAMMTSGTVQEVGKKIKESVGVEMTVIERAMCSPGLVSSLWQQLHTRKCVMLRNAIHELLAFLSHKGSELSCVRVATASLSLLSILTKHSSIHPQLIQQITDGIIHADERVWAGVLPQLLSRLTHPVEGVRQAIVTALIKLGRAYPHTTVFQLVVATRMKEIIEEDAFIDDPITTRTFAPSQGDLIHYRCCSTLLKDMASCYPQLVEDTRMFVDELHHLNLMEEKWCFVLHQLDLDMGKRLSHMKKEIEKTKAIERLSEKEKNVVMAAKTDLIIGSIYRIVADFWRSTQSKAEKGMEDAVRFVQTNKEHVIRAFEESEEAGRKGDEMGRWEAFVRLNVTLGRKASKKGGQLVNITHCIGRLVESGREWRVPLPGQETIPYKEVVHLMRVDTTCQVLSTKTRPKKMMMRGSDGVDRAFLLKTHEDLRLDERVMQLLRMSNLMMHKMGKRDGPRYTAKTYAVTPLGPLIGLIQWVNGAIPLYTFYRKWQMRENAAVPQGKKAPDGISLKPLELFEKKMKNLLAVNKLDPKLYSDRKAWHPELLKTLHDELCSETSKDLISREMWVRSQSAAHWSKLVKTFTRSTAVMSMLGSVLGLGDRHPDNLLIDLSDFHVIHIDYNVCFDRGRKLRVPETVPFRLTQNIRNAFGVAGTEGLFSTSCAGVLSSLRTHLSLFSLLLHPFIFDPLVDWTMRDSLGNSVSKSITHIVYGNDGRMEPRGVAASTLFVIKMKENEGVVEKMSTDAMDMLETMYCGGGGGGGMGTMVNDPLSKWIEMVDDLLSIIRKEEGEEEFLYEERREVSKCKEALAWNGPSPNMENGGTTPVQTLIHLIPKMVEKLNAMFEACKCRNNGLRPVGPPPGLEDTVYKEERNGVATAIVGRVIKRAKGEVGGQEEAISPHEHATQLIRSAGSRMNNALMYEGWIGWV</sequence>
<keyword evidence="1" id="KW-0175">Coiled coil</keyword>
<evidence type="ECO:0000313" key="5">
    <source>
        <dbReference type="Proteomes" id="UP001432027"/>
    </source>
</evidence>
<feature type="region of interest" description="Disordered" evidence="2">
    <location>
        <begin position="1"/>
        <end position="22"/>
    </location>
</feature>
<dbReference type="GO" id="GO:0031931">
    <property type="term" value="C:TORC1 complex"/>
    <property type="evidence" value="ECO:0007669"/>
    <property type="project" value="TreeGrafter"/>
</dbReference>
<dbReference type="InterPro" id="IPR057564">
    <property type="entry name" value="HEAT_ATR"/>
</dbReference>
<dbReference type="Proteomes" id="UP001432027">
    <property type="component" value="Unassembled WGS sequence"/>
</dbReference>
<keyword evidence="5" id="KW-1185">Reference proteome</keyword>
<dbReference type="InterPro" id="IPR016024">
    <property type="entry name" value="ARM-type_fold"/>
</dbReference>
<dbReference type="Pfam" id="PF00454">
    <property type="entry name" value="PI3_PI4_kinase"/>
    <property type="match status" value="1"/>
</dbReference>
<dbReference type="SUPFAM" id="SSF48371">
    <property type="entry name" value="ARM repeat"/>
    <property type="match status" value="2"/>
</dbReference>
<dbReference type="InterPro" id="IPR000403">
    <property type="entry name" value="PI3/4_kinase_cat_dom"/>
</dbReference>
<dbReference type="SMART" id="SM00146">
    <property type="entry name" value="PI3Kc"/>
    <property type="match status" value="1"/>
</dbReference>
<dbReference type="InterPro" id="IPR050517">
    <property type="entry name" value="DDR_Repair_Kinase"/>
</dbReference>
<dbReference type="Pfam" id="PF23593">
    <property type="entry name" value="HEAT_ATR"/>
    <property type="match status" value="1"/>
</dbReference>
<dbReference type="GO" id="GO:0004674">
    <property type="term" value="F:protein serine/threonine kinase activity"/>
    <property type="evidence" value="ECO:0007669"/>
    <property type="project" value="InterPro"/>
</dbReference>
<dbReference type="InterPro" id="IPR011009">
    <property type="entry name" value="Kinase-like_dom_sf"/>
</dbReference>
<dbReference type="EMBL" id="BTSX01000005">
    <property type="protein sequence ID" value="GMT00384.1"/>
    <property type="molecule type" value="Genomic_DNA"/>
</dbReference>